<dbReference type="Gramene" id="PRQ44909">
    <property type="protein sequence ID" value="PRQ44909"/>
    <property type="gene ID" value="RchiOBHm_Chr3g0484381"/>
</dbReference>
<dbReference type="InterPro" id="IPR002156">
    <property type="entry name" value="RNaseH_domain"/>
</dbReference>
<dbReference type="InterPro" id="IPR012337">
    <property type="entry name" value="RNaseH-like_sf"/>
</dbReference>
<evidence type="ECO:0000313" key="3">
    <source>
        <dbReference type="Proteomes" id="UP000238479"/>
    </source>
</evidence>
<dbReference type="PANTHER" id="PTHR47723">
    <property type="entry name" value="OS05G0353850 PROTEIN"/>
    <property type="match status" value="1"/>
</dbReference>
<dbReference type="Pfam" id="PF13456">
    <property type="entry name" value="RVT_3"/>
    <property type="match status" value="1"/>
</dbReference>
<name>A0A2P6REP7_ROSCH</name>
<dbReference type="GO" id="GO:0003676">
    <property type="term" value="F:nucleic acid binding"/>
    <property type="evidence" value="ECO:0007669"/>
    <property type="project" value="InterPro"/>
</dbReference>
<dbReference type="Proteomes" id="UP000238479">
    <property type="component" value="Chromosome 3"/>
</dbReference>
<sequence length="272" mass="31295">MGCYFDWIICLDTITRAMHLDWMSWLAANIRCKRTCYGELNWCIVFLFACWYIWKWRNKIIFDEEFHYPINPSNLIIDATKEWSSTTSKNLILGQETTIMLHWTMPPLNWCKLNIDGAKERSGKIGAGGVLRDSSESWISGFTANLGCGSVIQAEAWGLLLGLRMSVIAHCQKIIIESDSDILVTLVNQEVDELHPLKSIINSFQYLMQKFVSCEVKHVFREINMVADMLSKCSLTEDLGVHFMEQPPQQVINLLLDDFCESPKFRTVVSHM</sequence>
<dbReference type="InterPro" id="IPR053151">
    <property type="entry name" value="RNase_H-like"/>
</dbReference>
<evidence type="ECO:0000259" key="1">
    <source>
        <dbReference type="Pfam" id="PF13456"/>
    </source>
</evidence>
<feature type="domain" description="RNase H type-1" evidence="1">
    <location>
        <begin position="114"/>
        <end position="232"/>
    </location>
</feature>
<dbReference type="GO" id="GO:0004523">
    <property type="term" value="F:RNA-DNA hybrid ribonuclease activity"/>
    <property type="evidence" value="ECO:0007669"/>
    <property type="project" value="InterPro"/>
</dbReference>
<dbReference type="SUPFAM" id="SSF53098">
    <property type="entry name" value="Ribonuclease H-like"/>
    <property type="match status" value="1"/>
</dbReference>
<dbReference type="OMA" id="NIRCKRT"/>
<dbReference type="PANTHER" id="PTHR47723:SF19">
    <property type="entry name" value="POLYNUCLEOTIDYL TRANSFERASE, RIBONUCLEASE H-LIKE SUPERFAMILY PROTEIN"/>
    <property type="match status" value="1"/>
</dbReference>
<accession>A0A2P6REP7</accession>
<dbReference type="InterPro" id="IPR036397">
    <property type="entry name" value="RNaseH_sf"/>
</dbReference>
<keyword evidence="3" id="KW-1185">Reference proteome</keyword>
<organism evidence="2 3">
    <name type="scientific">Rosa chinensis</name>
    <name type="common">China rose</name>
    <dbReference type="NCBI Taxonomy" id="74649"/>
    <lineage>
        <taxon>Eukaryota</taxon>
        <taxon>Viridiplantae</taxon>
        <taxon>Streptophyta</taxon>
        <taxon>Embryophyta</taxon>
        <taxon>Tracheophyta</taxon>
        <taxon>Spermatophyta</taxon>
        <taxon>Magnoliopsida</taxon>
        <taxon>eudicotyledons</taxon>
        <taxon>Gunneridae</taxon>
        <taxon>Pentapetalae</taxon>
        <taxon>rosids</taxon>
        <taxon>fabids</taxon>
        <taxon>Rosales</taxon>
        <taxon>Rosaceae</taxon>
        <taxon>Rosoideae</taxon>
        <taxon>Rosoideae incertae sedis</taxon>
        <taxon>Rosa</taxon>
    </lineage>
</organism>
<dbReference type="AlphaFoldDB" id="A0A2P6REP7"/>
<comment type="caution">
    <text evidence="2">The sequence shown here is derived from an EMBL/GenBank/DDBJ whole genome shotgun (WGS) entry which is preliminary data.</text>
</comment>
<dbReference type="EMBL" id="PDCK01000041">
    <property type="protein sequence ID" value="PRQ44909.1"/>
    <property type="molecule type" value="Genomic_DNA"/>
</dbReference>
<evidence type="ECO:0000313" key="2">
    <source>
        <dbReference type="EMBL" id="PRQ44909.1"/>
    </source>
</evidence>
<dbReference type="Gene3D" id="3.30.420.10">
    <property type="entry name" value="Ribonuclease H-like superfamily/Ribonuclease H"/>
    <property type="match status" value="1"/>
</dbReference>
<proteinExistence type="predicted"/>
<dbReference type="InterPro" id="IPR044730">
    <property type="entry name" value="RNase_H-like_dom_plant"/>
</dbReference>
<gene>
    <name evidence="2" type="ORF">RchiOBHm_Chr3g0484381</name>
</gene>
<reference evidence="2 3" key="1">
    <citation type="journal article" date="2018" name="Nat. Genet.">
        <title>The Rosa genome provides new insights in the design of modern roses.</title>
        <authorList>
            <person name="Bendahmane M."/>
        </authorList>
    </citation>
    <scope>NUCLEOTIDE SEQUENCE [LARGE SCALE GENOMIC DNA]</scope>
    <source>
        <strain evidence="3">cv. Old Blush</strain>
    </source>
</reference>
<dbReference type="CDD" id="cd06222">
    <property type="entry name" value="RNase_H_like"/>
    <property type="match status" value="1"/>
</dbReference>
<protein>
    <submittedName>
        <fullName evidence="2">Putative ribonuclease H-like domain-containing protein</fullName>
    </submittedName>
</protein>